<keyword evidence="1" id="KW-0732">Signal</keyword>
<dbReference type="SUPFAM" id="SSF56219">
    <property type="entry name" value="DNase I-like"/>
    <property type="match status" value="1"/>
</dbReference>
<evidence type="ECO:0000256" key="1">
    <source>
        <dbReference type="SAM" id="SignalP"/>
    </source>
</evidence>
<dbReference type="PANTHER" id="PTHR42834">
    <property type="entry name" value="ENDONUCLEASE/EXONUCLEASE/PHOSPHATASE FAMILY PROTEIN (AFU_ORTHOLOGUE AFUA_3G09210)"/>
    <property type="match status" value="1"/>
</dbReference>
<evidence type="ECO:0000259" key="2">
    <source>
        <dbReference type="Pfam" id="PF19580"/>
    </source>
</evidence>
<keyword evidence="3" id="KW-0378">Hydrolase</keyword>
<dbReference type="Gene3D" id="3.60.10.10">
    <property type="entry name" value="Endonuclease/exonuclease/phosphatase"/>
    <property type="match status" value="1"/>
</dbReference>
<dbReference type="PANTHER" id="PTHR42834:SF1">
    <property type="entry name" value="ENDONUCLEASE_EXONUCLEASE_PHOSPHATASE FAMILY PROTEIN (AFU_ORTHOLOGUE AFUA_3G09210)"/>
    <property type="match status" value="1"/>
</dbReference>
<dbReference type="InterPro" id="IPR036691">
    <property type="entry name" value="Endo/exonu/phosph_ase_sf"/>
</dbReference>
<dbReference type="RefSeq" id="WP_380894615.1">
    <property type="nucleotide sequence ID" value="NZ_JBHTKY010000002.1"/>
</dbReference>
<gene>
    <name evidence="3" type="ORF">ACFQ2C_02460</name>
</gene>
<dbReference type="InterPro" id="IPR005135">
    <property type="entry name" value="Endo/exonuclease/phosphatase"/>
</dbReference>
<accession>A0ABW3RH54</accession>
<keyword evidence="4" id="KW-1185">Reference proteome</keyword>
<feature type="signal peptide" evidence="1">
    <location>
        <begin position="1"/>
        <end position="25"/>
    </location>
</feature>
<sequence length="349" mass="39990">MIRRYIRPRTCALLGFLLSSLFVQAQQKSYSVYPIAFYNVENLFDTERDTTVLDGEFTPSGGMNWTPDKYRKKQEKLASVLSQIGRRNCPVGPALIGLSEIENRKVLEDLVNQPSLAENNYQIVHYDSPDRRGIDVALLYNPALFRYVDSQVLGYKIPSRPDYVTRDVLLVKGVIANEMVHVFVNHWPSRFGGKSSELREFAASIVKSAVDSIYHKNPNSKIIIMGDLNDDPVDISVRETLGAKSRRENVVQGELYNTMYKHYSKGIGSLGYQAKWSLFDQIIVSEPLLGEDRKTLKFWKSEIYNPEYLITKDGRYKGYPLRTFSGNLFQNGYSDHFPVLIYLLKEVEL</sequence>
<comment type="caution">
    <text evidence="3">The sequence shown here is derived from an EMBL/GenBank/DDBJ whole genome shotgun (WGS) entry which is preliminary data.</text>
</comment>
<dbReference type="EMBL" id="JBHTKY010000002">
    <property type="protein sequence ID" value="MFD1164460.1"/>
    <property type="molecule type" value="Genomic_DNA"/>
</dbReference>
<reference evidence="4" key="1">
    <citation type="journal article" date="2019" name="Int. J. Syst. Evol. Microbiol.">
        <title>The Global Catalogue of Microorganisms (GCM) 10K type strain sequencing project: providing services to taxonomists for standard genome sequencing and annotation.</title>
        <authorList>
            <consortium name="The Broad Institute Genomics Platform"/>
            <consortium name="The Broad Institute Genome Sequencing Center for Infectious Disease"/>
            <person name="Wu L."/>
            <person name="Ma J."/>
        </authorList>
    </citation>
    <scope>NUCLEOTIDE SEQUENCE [LARGE SCALE GENOMIC DNA]</scope>
    <source>
        <strain evidence="4">CCUG 52468</strain>
    </source>
</reference>
<organism evidence="3 4">
    <name type="scientific">Sphingobacterium daejeonense</name>
    <dbReference type="NCBI Taxonomy" id="371142"/>
    <lineage>
        <taxon>Bacteria</taxon>
        <taxon>Pseudomonadati</taxon>
        <taxon>Bacteroidota</taxon>
        <taxon>Sphingobacteriia</taxon>
        <taxon>Sphingobacteriales</taxon>
        <taxon>Sphingobacteriaceae</taxon>
        <taxon>Sphingobacterium</taxon>
    </lineage>
</organism>
<evidence type="ECO:0000313" key="4">
    <source>
        <dbReference type="Proteomes" id="UP001597205"/>
    </source>
</evidence>
<keyword evidence="3" id="KW-0540">Nuclease</keyword>
<keyword evidence="3" id="KW-0255">Endonuclease</keyword>
<dbReference type="Pfam" id="PF19580">
    <property type="entry name" value="Exo_endo_phos_3"/>
    <property type="match status" value="1"/>
</dbReference>
<dbReference type="GO" id="GO:0004519">
    <property type="term" value="F:endonuclease activity"/>
    <property type="evidence" value="ECO:0007669"/>
    <property type="project" value="UniProtKB-KW"/>
</dbReference>
<evidence type="ECO:0000313" key="3">
    <source>
        <dbReference type="EMBL" id="MFD1164460.1"/>
    </source>
</evidence>
<name>A0ABW3RH54_9SPHI</name>
<feature type="chain" id="PRO_5046636458" evidence="1">
    <location>
        <begin position="26"/>
        <end position="349"/>
    </location>
</feature>
<protein>
    <submittedName>
        <fullName evidence="3">Endonuclease/exonuclease/phosphatase family protein</fullName>
    </submittedName>
</protein>
<dbReference type="Proteomes" id="UP001597205">
    <property type="component" value="Unassembled WGS sequence"/>
</dbReference>
<proteinExistence type="predicted"/>
<feature type="domain" description="Endonuclease/exonuclease/phosphatase" evidence="2">
    <location>
        <begin position="35"/>
        <end position="345"/>
    </location>
</feature>